<feature type="transmembrane region" description="Helical" evidence="1">
    <location>
        <begin position="35"/>
        <end position="52"/>
    </location>
</feature>
<protein>
    <submittedName>
        <fullName evidence="2">Uncharacterized protein</fullName>
    </submittedName>
</protein>
<organism evidence="2 3">
    <name type="scientific">Stieleria marina</name>
    <dbReference type="NCBI Taxonomy" id="1930275"/>
    <lineage>
        <taxon>Bacteria</taxon>
        <taxon>Pseudomonadati</taxon>
        <taxon>Planctomycetota</taxon>
        <taxon>Planctomycetia</taxon>
        <taxon>Pirellulales</taxon>
        <taxon>Pirellulaceae</taxon>
        <taxon>Stieleria</taxon>
    </lineage>
</organism>
<reference evidence="2 3" key="1">
    <citation type="submission" date="2019-02" db="EMBL/GenBank/DDBJ databases">
        <title>Deep-cultivation of Planctomycetes and their phenomic and genomic characterization uncovers novel biology.</title>
        <authorList>
            <person name="Wiegand S."/>
            <person name="Jogler M."/>
            <person name="Boedeker C."/>
            <person name="Pinto D."/>
            <person name="Vollmers J."/>
            <person name="Rivas-Marin E."/>
            <person name="Kohn T."/>
            <person name="Peeters S.H."/>
            <person name="Heuer A."/>
            <person name="Rast P."/>
            <person name="Oberbeckmann S."/>
            <person name="Bunk B."/>
            <person name="Jeske O."/>
            <person name="Meyerdierks A."/>
            <person name="Storesund J.E."/>
            <person name="Kallscheuer N."/>
            <person name="Luecker S."/>
            <person name="Lage O.M."/>
            <person name="Pohl T."/>
            <person name="Merkel B.J."/>
            <person name="Hornburger P."/>
            <person name="Mueller R.-W."/>
            <person name="Bruemmer F."/>
            <person name="Labrenz M."/>
            <person name="Spormann A.M."/>
            <person name="Op den Camp H."/>
            <person name="Overmann J."/>
            <person name="Amann R."/>
            <person name="Jetten M.S.M."/>
            <person name="Mascher T."/>
            <person name="Medema M.H."/>
            <person name="Devos D.P."/>
            <person name="Kaster A.-K."/>
            <person name="Ovreas L."/>
            <person name="Rohde M."/>
            <person name="Galperin M.Y."/>
            <person name="Jogler C."/>
        </authorList>
    </citation>
    <scope>NUCLEOTIDE SEQUENCE [LARGE SCALE GENOMIC DNA]</scope>
    <source>
        <strain evidence="2 3">K23_9</strain>
    </source>
</reference>
<evidence type="ECO:0000313" key="3">
    <source>
        <dbReference type="Proteomes" id="UP000319817"/>
    </source>
</evidence>
<gene>
    <name evidence="2" type="ORF">K239x_23120</name>
</gene>
<keyword evidence="1" id="KW-0472">Membrane</keyword>
<keyword evidence="1" id="KW-0812">Transmembrane</keyword>
<evidence type="ECO:0000313" key="2">
    <source>
        <dbReference type="EMBL" id="QDT10356.1"/>
    </source>
</evidence>
<dbReference type="AlphaFoldDB" id="A0A517NTA4"/>
<feature type="transmembrane region" description="Helical" evidence="1">
    <location>
        <begin position="59"/>
        <end position="78"/>
    </location>
</feature>
<accession>A0A517NTA4</accession>
<evidence type="ECO:0000256" key="1">
    <source>
        <dbReference type="SAM" id="Phobius"/>
    </source>
</evidence>
<name>A0A517NTA4_9BACT</name>
<proteinExistence type="predicted"/>
<dbReference type="Proteomes" id="UP000319817">
    <property type="component" value="Chromosome"/>
</dbReference>
<keyword evidence="1" id="KW-1133">Transmembrane helix</keyword>
<keyword evidence="3" id="KW-1185">Reference proteome</keyword>
<sequence>MKFRSPGWGIGWFTALLVIAAPAVAYGSFSTGSTFFGVFWLSVGVFAALTWFRQRWAAIPLIVYFLLALTTVSVAFALKGFSVSLLGKFLFSCSCICELFAWYRKKPEDREFDELKAKDGDAWNS</sequence>
<dbReference type="EMBL" id="CP036526">
    <property type="protein sequence ID" value="QDT10356.1"/>
    <property type="molecule type" value="Genomic_DNA"/>
</dbReference>